<feature type="non-terminal residue" evidence="2">
    <location>
        <position position="1"/>
    </location>
</feature>
<evidence type="ECO:0000313" key="3">
    <source>
        <dbReference type="Proteomes" id="UP001432027"/>
    </source>
</evidence>
<dbReference type="EMBL" id="BTSX01000004">
    <property type="protein sequence ID" value="GMS92196.1"/>
    <property type="molecule type" value="Genomic_DNA"/>
</dbReference>
<feature type="transmembrane region" description="Helical" evidence="1">
    <location>
        <begin position="16"/>
        <end position="47"/>
    </location>
</feature>
<gene>
    <name evidence="2" type="ORF">PENTCL1PPCAC_14371</name>
</gene>
<organism evidence="2 3">
    <name type="scientific">Pristionchus entomophagus</name>
    <dbReference type="NCBI Taxonomy" id="358040"/>
    <lineage>
        <taxon>Eukaryota</taxon>
        <taxon>Metazoa</taxon>
        <taxon>Ecdysozoa</taxon>
        <taxon>Nematoda</taxon>
        <taxon>Chromadorea</taxon>
        <taxon>Rhabditida</taxon>
        <taxon>Rhabditina</taxon>
        <taxon>Diplogasteromorpha</taxon>
        <taxon>Diplogasteroidea</taxon>
        <taxon>Neodiplogasteridae</taxon>
        <taxon>Pristionchus</taxon>
    </lineage>
</organism>
<feature type="transmembrane region" description="Helical" evidence="1">
    <location>
        <begin position="59"/>
        <end position="80"/>
    </location>
</feature>
<keyword evidence="1" id="KW-0812">Transmembrane</keyword>
<keyword evidence="1" id="KW-1133">Transmembrane helix</keyword>
<name>A0AAV5TGJ8_9BILA</name>
<evidence type="ECO:0000313" key="2">
    <source>
        <dbReference type="EMBL" id="GMS92196.1"/>
    </source>
</evidence>
<evidence type="ECO:0008006" key="4">
    <source>
        <dbReference type="Google" id="ProtNLM"/>
    </source>
</evidence>
<keyword evidence="1" id="KW-0472">Membrane</keyword>
<reference evidence="2" key="1">
    <citation type="submission" date="2023-10" db="EMBL/GenBank/DDBJ databases">
        <title>Genome assembly of Pristionchus species.</title>
        <authorList>
            <person name="Yoshida K."/>
            <person name="Sommer R.J."/>
        </authorList>
    </citation>
    <scope>NUCLEOTIDE SEQUENCE</scope>
    <source>
        <strain evidence="2">RS0144</strain>
    </source>
</reference>
<comment type="caution">
    <text evidence="2">The sequence shown here is derived from an EMBL/GenBank/DDBJ whole genome shotgun (WGS) entry which is preliminary data.</text>
</comment>
<evidence type="ECO:0000256" key="1">
    <source>
        <dbReference type="SAM" id="Phobius"/>
    </source>
</evidence>
<protein>
    <recommendedName>
        <fullName evidence="4">G protein-coupled receptor</fullName>
    </recommendedName>
</protein>
<accession>A0AAV5TGJ8</accession>
<keyword evidence="3" id="KW-1185">Reference proteome</keyword>
<sequence length="101" mass="11088">NVSEEQAETNRTETSYLITALSIAGDILTSIVPMLIFNTISIIYLVLALTSSDPFLPVVPGYFIASGLLTLLAYLIGVLLKWVRKQLDVDTIGSMKSSQYF</sequence>
<dbReference type="Proteomes" id="UP001432027">
    <property type="component" value="Unassembled WGS sequence"/>
</dbReference>
<proteinExistence type="predicted"/>
<dbReference type="AlphaFoldDB" id="A0AAV5TGJ8"/>